<dbReference type="EMBL" id="CAKXAJ010023486">
    <property type="protein sequence ID" value="CAH2227843.1"/>
    <property type="molecule type" value="Genomic_DNA"/>
</dbReference>
<sequence length="68" mass="7258">MFMGGGDHLPSGDPLARLPAINIKKKKAGAVYSLKGMAAAERMLRKAALLRARRGVGAILQQQTGQRN</sequence>
<dbReference type="Proteomes" id="UP000838756">
    <property type="component" value="Unassembled WGS sequence"/>
</dbReference>
<accession>A0A8S4R1F2</accession>
<protein>
    <submittedName>
        <fullName evidence="1">Jg24147 protein</fullName>
    </submittedName>
</protein>
<gene>
    <name evidence="1" type="primary">jg24147</name>
    <name evidence="1" type="ORF">PAEG_LOCUS8087</name>
</gene>
<name>A0A8S4R1F2_9NEOP</name>
<dbReference type="OrthoDB" id="6932178at2759"/>
<evidence type="ECO:0000313" key="1">
    <source>
        <dbReference type="EMBL" id="CAH2227843.1"/>
    </source>
</evidence>
<comment type="caution">
    <text evidence="1">The sequence shown here is derived from an EMBL/GenBank/DDBJ whole genome shotgun (WGS) entry which is preliminary data.</text>
</comment>
<proteinExistence type="predicted"/>
<keyword evidence="2" id="KW-1185">Reference proteome</keyword>
<dbReference type="AlphaFoldDB" id="A0A8S4R1F2"/>
<evidence type="ECO:0000313" key="2">
    <source>
        <dbReference type="Proteomes" id="UP000838756"/>
    </source>
</evidence>
<reference evidence="1" key="1">
    <citation type="submission" date="2022-03" db="EMBL/GenBank/DDBJ databases">
        <authorList>
            <person name="Lindestad O."/>
        </authorList>
    </citation>
    <scope>NUCLEOTIDE SEQUENCE</scope>
</reference>
<organism evidence="1 2">
    <name type="scientific">Pararge aegeria aegeria</name>
    <dbReference type="NCBI Taxonomy" id="348720"/>
    <lineage>
        <taxon>Eukaryota</taxon>
        <taxon>Metazoa</taxon>
        <taxon>Ecdysozoa</taxon>
        <taxon>Arthropoda</taxon>
        <taxon>Hexapoda</taxon>
        <taxon>Insecta</taxon>
        <taxon>Pterygota</taxon>
        <taxon>Neoptera</taxon>
        <taxon>Endopterygota</taxon>
        <taxon>Lepidoptera</taxon>
        <taxon>Glossata</taxon>
        <taxon>Ditrysia</taxon>
        <taxon>Papilionoidea</taxon>
        <taxon>Nymphalidae</taxon>
        <taxon>Satyrinae</taxon>
        <taxon>Satyrini</taxon>
        <taxon>Parargina</taxon>
        <taxon>Pararge</taxon>
    </lineage>
</organism>